<keyword evidence="3 6" id="KW-0547">Nucleotide-binding</keyword>
<evidence type="ECO:0000256" key="2">
    <source>
        <dbReference type="ARBA" id="ARBA00022679"/>
    </source>
</evidence>
<dbReference type="AlphaFoldDB" id="A0A1E3QYF8"/>
<keyword evidence="4" id="KW-0418">Kinase</keyword>
<dbReference type="InterPro" id="IPR017441">
    <property type="entry name" value="Protein_kinase_ATP_BS"/>
</dbReference>
<keyword evidence="11" id="KW-1185">Reference proteome</keyword>
<proteinExistence type="inferred from homology"/>
<evidence type="ECO:0000256" key="8">
    <source>
        <dbReference type="SAM" id="MobiDB-lite"/>
    </source>
</evidence>
<organism evidence="10 11">
    <name type="scientific">Babjeviella inositovora NRRL Y-12698</name>
    <dbReference type="NCBI Taxonomy" id="984486"/>
    <lineage>
        <taxon>Eukaryota</taxon>
        <taxon>Fungi</taxon>
        <taxon>Dikarya</taxon>
        <taxon>Ascomycota</taxon>
        <taxon>Saccharomycotina</taxon>
        <taxon>Pichiomycetes</taxon>
        <taxon>Serinales incertae sedis</taxon>
        <taxon>Babjeviella</taxon>
    </lineage>
</organism>
<dbReference type="PROSITE" id="PS00108">
    <property type="entry name" value="PROTEIN_KINASE_ST"/>
    <property type="match status" value="1"/>
</dbReference>
<dbReference type="SMART" id="SM00220">
    <property type="entry name" value="S_TKc"/>
    <property type="match status" value="1"/>
</dbReference>
<dbReference type="PROSITE" id="PS00107">
    <property type="entry name" value="PROTEIN_KINASE_ATP"/>
    <property type="match status" value="1"/>
</dbReference>
<feature type="non-terminal residue" evidence="10">
    <location>
        <position position="412"/>
    </location>
</feature>
<dbReference type="PROSITE" id="PS50011">
    <property type="entry name" value="PROTEIN_KINASE_DOM"/>
    <property type="match status" value="1"/>
</dbReference>
<feature type="domain" description="Protein kinase" evidence="9">
    <location>
        <begin position="107"/>
        <end position="395"/>
    </location>
</feature>
<evidence type="ECO:0000256" key="7">
    <source>
        <dbReference type="RuleBase" id="RU000304"/>
    </source>
</evidence>
<dbReference type="GeneID" id="30149118"/>
<dbReference type="InterPro" id="IPR000719">
    <property type="entry name" value="Prot_kinase_dom"/>
</dbReference>
<dbReference type="Gene3D" id="3.30.200.20">
    <property type="entry name" value="Phosphorylase Kinase, domain 1"/>
    <property type="match status" value="1"/>
</dbReference>
<feature type="region of interest" description="Disordered" evidence="8">
    <location>
        <begin position="8"/>
        <end position="67"/>
    </location>
</feature>
<gene>
    <name evidence="10" type="ORF">BABINDRAFT_21399</name>
</gene>
<dbReference type="RefSeq" id="XP_018987979.1">
    <property type="nucleotide sequence ID" value="XM_019131265.1"/>
</dbReference>
<comment type="similarity">
    <text evidence="7">Belongs to the protein kinase superfamily.</text>
</comment>
<dbReference type="Gene3D" id="1.10.510.10">
    <property type="entry name" value="Transferase(Phosphotransferase) domain 1"/>
    <property type="match status" value="1"/>
</dbReference>
<feature type="compositionally biased region" description="Polar residues" evidence="8">
    <location>
        <begin position="51"/>
        <end position="67"/>
    </location>
</feature>
<dbReference type="GO" id="GO:0005524">
    <property type="term" value="F:ATP binding"/>
    <property type="evidence" value="ECO:0007669"/>
    <property type="project" value="UniProtKB-UniRule"/>
</dbReference>
<feature type="binding site" evidence="6">
    <location>
        <position position="136"/>
    </location>
    <ligand>
        <name>ATP</name>
        <dbReference type="ChEBI" id="CHEBI:30616"/>
    </ligand>
</feature>
<dbReference type="PANTHER" id="PTHR24347">
    <property type="entry name" value="SERINE/THREONINE-PROTEIN KINASE"/>
    <property type="match status" value="1"/>
</dbReference>
<dbReference type="GO" id="GO:0004674">
    <property type="term" value="F:protein serine/threonine kinase activity"/>
    <property type="evidence" value="ECO:0007669"/>
    <property type="project" value="UniProtKB-KW"/>
</dbReference>
<evidence type="ECO:0000313" key="10">
    <source>
        <dbReference type="EMBL" id="ODQ82651.1"/>
    </source>
</evidence>
<evidence type="ECO:0000259" key="9">
    <source>
        <dbReference type="PROSITE" id="PS50011"/>
    </source>
</evidence>
<evidence type="ECO:0000256" key="1">
    <source>
        <dbReference type="ARBA" id="ARBA00022527"/>
    </source>
</evidence>
<keyword evidence="1 7" id="KW-0723">Serine/threonine-protein kinase</keyword>
<evidence type="ECO:0000313" key="11">
    <source>
        <dbReference type="Proteomes" id="UP000094336"/>
    </source>
</evidence>
<dbReference type="STRING" id="984486.A0A1E3QYF8"/>
<dbReference type="InterPro" id="IPR008271">
    <property type="entry name" value="Ser/Thr_kinase_AS"/>
</dbReference>
<protein>
    <recommendedName>
        <fullName evidence="9">Protein kinase domain-containing protein</fullName>
    </recommendedName>
</protein>
<accession>A0A1E3QYF8</accession>
<dbReference type="Proteomes" id="UP000094336">
    <property type="component" value="Unassembled WGS sequence"/>
</dbReference>
<evidence type="ECO:0000256" key="5">
    <source>
        <dbReference type="ARBA" id="ARBA00022840"/>
    </source>
</evidence>
<dbReference type="OrthoDB" id="1738954at2759"/>
<sequence>LAMFENLKNLINKKHHGKKASHDMTPSKSESSASVSDGSYTPNGPPKDSETYASDNRTASTMCIPSPASSRNSLMHLCDSPVSTESSHRLFAENELNQKYPDLDSRYQLMEKIGDGAFSKVYKALDTATNTVIAVKIIDKSSTSTTQLNNVLKEISIMRTLDHPNIIKLLAFKNTTLNCFLFLELVDGGEIFNQIIKLTYFSEDLARHVIVQVARAVKYLHEEIGVVHRDIKPENLLFTEIPFVANPAGRVVRASDDDSKLDEGKFCPGIGGGSIGIVKLADFGLSKVLWDRKTQTPCGTAGYTAPEIMNDLNYDKAVDVWSLGCVLYTLLCGFPPFYDTDQQKLANKIVAGDYCFLSPWWDEISKEAKDLVTHLLTLDPVERYTVDELLCHPWVLQNNKATEPALDAPQYS</sequence>
<feature type="compositionally biased region" description="Polar residues" evidence="8">
    <location>
        <begin position="24"/>
        <end position="42"/>
    </location>
</feature>
<name>A0A1E3QYF8_9ASCO</name>
<keyword evidence="2" id="KW-0808">Transferase</keyword>
<evidence type="ECO:0000256" key="3">
    <source>
        <dbReference type="ARBA" id="ARBA00022741"/>
    </source>
</evidence>
<dbReference type="GO" id="GO:0030447">
    <property type="term" value="P:filamentous growth"/>
    <property type="evidence" value="ECO:0007669"/>
    <property type="project" value="UniProtKB-ARBA"/>
</dbReference>
<keyword evidence="5 6" id="KW-0067">ATP-binding</keyword>
<dbReference type="Pfam" id="PF00069">
    <property type="entry name" value="Pkinase"/>
    <property type="match status" value="1"/>
</dbReference>
<dbReference type="FunFam" id="3.30.200.20:FF:000315">
    <property type="entry name" value="Calcium-dependent protein kinase 3"/>
    <property type="match status" value="1"/>
</dbReference>
<evidence type="ECO:0000256" key="6">
    <source>
        <dbReference type="PROSITE-ProRule" id="PRU10141"/>
    </source>
</evidence>
<reference evidence="11" key="1">
    <citation type="submission" date="2016-05" db="EMBL/GenBank/DDBJ databases">
        <title>Comparative genomics of biotechnologically important yeasts.</title>
        <authorList>
            <consortium name="DOE Joint Genome Institute"/>
            <person name="Riley R."/>
            <person name="Haridas S."/>
            <person name="Wolfe K.H."/>
            <person name="Lopes M.R."/>
            <person name="Hittinger C.T."/>
            <person name="Goker M."/>
            <person name="Salamov A."/>
            <person name="Wisecaver J."/>
            <person name="Long T.M."/>
            <person name="Aerts A.L."/>
            <person name="Barry K."/>
            <person name="Choi C."/>
            <person name="Clum A."/>
            <person name="Coughlan A.Y."/>
            <person name="Deshpande S."/>
            <person name="Douglass A.P."/>
            <person name="Hanson S.J."/>
            <person name="Klenk H.-P."/>
            <person name="Labutti K."/>
            <person name="Lapidus A."/>
            <person name="Lindquist E."/>
            <person name="Lipzen A."/>
            <person name="Meier-Kolthoff J.P."/>
            <person name="Ohm R.A."/>
            <person name="Otillar R.P."/>
            <person name="Pangilinan J."/>
            <person name="Peng Y."/>
            <person name="Rokas A."/>
            <person name="Rosa C.A."/>
            <person name="Scheuner C."/>
            <person name="Sibirny A.A."/>
            <person name="Slot J.C."/>
            <person name="Stielow J.B."/>
            <person name="Sun H."/>
            <person name="Kurtzman C.P."/>
            <person name="Blackwell M."/>
            <person name="Grigoriev I.V."/>
            <person name="Jeffries T.W."/>
        </authorList>
    </citation>
    <scope>NUCLEOTIDE SEQUENCE [LARGE SCALE GENOMIC DNA]</scope>
    <source>
        <strain evidence="11">NRRL Y-12698</strain>
    </source>
</reference>
<feature type="non-terminal residue" evidence="10">
    <location>
        <position position="1"/>
    </location>
</feature>
<evidence type="ECO:0000256" key="4">
    <source>
        <dbReference type="ARBA" id="ARBA00022777"/>
    </source>
</evidence>
<dbReference type="SUPFAM" id="SSF56112">
    <property type="entry name" value="Protein kinase-like (PK-like)"/>
    <property type="match status" value="1"/>
</dbReference>
<dbReference type="InterPro" id="IPR011009">
    <property type="entry name" value="Kinase-like_dom_sf"/>
</dbReference>
<dbReference type="EMBL" id="KV454426">
    <property type="protein sequence ID" value="ODQ82651.1"/>
    <property type="molecule type" value="Genomic_DNA"/>
</dbReference>